<sequence length="59" mass="6395">MNAPPPKDMDDKDARSNAAIARDIAQKAELARRSVARAHPDDPKTGKGIWDTLGIGKKK</sequence>
<accession>A0ABU2CV79</accession>
<dbReference type="EMBL" id="JAVDYE010000001">
    <property type="protein sequence ID" value="MDR7385237.1"/>
    <property type="molecule type" value="Genomic_DNA"/>
</dbReference>
<dbReference type="RefSeq" id="WP_274997205.1">
    <property type="nucleotide sequence ID" value="NZ_JAJQQP010000015.1"/>
</dbReference>
<feature type="compositionally biased region" description="Basic and acidic residues" evidence="1">
    <location>
        <begin position="31"/>
        <end position="45"/>
    </location>
</feature>
<organism evidence="2 3">
    <name type="scientific">Promicromonospora iranensis</name>
    <dbReference type="NCBI Taxonomy" id="1105144"/>
    <lineage>
        <taxon>Bacteria</taxon>
        <taxon>Bacillati</taxon>
        <taxon>Actinomycetota</taxon>
        <taxon>Actinomycetes</taxon>
        <taxon>Micrococcales</taxon>
        <taxon>Promicromonosporaceae</taxon>
        <taxon>Promicromonospora</taxon>
    </lineage>
</organism>
<evidence type="ECO:0000256" key="1">
    <source>
        <dbReference type="SAM" id="MobiDB-lite"/>
    </source>
</evidence>
<gene>
    <name evidence="2" type="ORF">J2S48_004752</name>
</gene>
<keyword evidence="3" id="KW-1185">Reference proteome</keyword>
<reference evidence="2 3" key="1">
    <citation type="submission" date="2023-07" db="EMBL/GenBank/DDBJ databases">
        <title>Sequencing the genomes of 1000 actinobacteria strains.</title>
        <authorList>
            <person name="Klenk H.-P."/>
        </authorList>
    </citation>
    <scope>NUCLEOTIDE SEQUENCE [LARGE SCALE GENOMIC DNA]</scope>
    <source>
        <strain evidence="2 3">DSM 45554</strain>
    </source>
</reference>
<dbReference type="Proteomes" id="UP001183585">
    <property type="component" value="Unassembled WGS sequence"/>
</dbReference>
<evidence type="ECO:0000313" key="3">
    <source>
        <dbReference type="Proteomes" id="UP001183585"/>
    </source>
</evidence>
<name>A0ABU2CV79_9MICO</name>
<feature type="region of interest" description="Disordered" evidence="1">
    <location>
        <begin position="31"/>
        <end position="59"/>
    </location>
</feature>
<proteinExistence type="predicted"/>
<protein>
    <submittedName>
        <fullName evidence="2">Uncharacterized protein</fullName>
    </submittedName>
</protein>
<comment type="caution">
    <text evidence="2">The sequence shown here is derived from an EMBL/GenBank/DDBJ whole genome shotgun (WGS) entry which is preliminary data.</text>
</comment>
<evidence type="ECO:0000313" key="2">
    <source>
        <dbReference type="EMBL" id="MDR7385237.1"/>
    </source>
</evidence>